<dbReference type="InterPro" id="IPR007922">
    <property type="entry name" value="DciA-like"/>
</dbReference>
<dbReference type="EMBL" id="SRIO01000005">
    <property type="protein sequence ID" value="TFZ83006.1"/>
    <property type="molecule type" value="Genomic_DNA"/>
</dbReference>
<evidence type="ECO:0000313" key="3">
    <source>
        <dbReference type="Proteomes" id="UP000297890"/>
    </source>
</evidence>
<proteinExistence type="predicted"/>
<evidence type="ECO:0000256" key="1">
    <source>
        <dbReference type="SAM" id="MobiDB-lite"/>
    </source>
</evidence>
<dbReference type="Pfam" id="PF05258">
    <property type="entry name" value="DciA"/>
    <property type="match status" value="1"/>
</dbReference>
<sequence>MSVRQRQDAFMSYGPRLLLRHFGHKGEAADLMTRAAALALLNQRLRPYLPEPLDQHCTLANVRGQTAILAADSPGWASRLRYLGPALLPRLVEFGFGVTRIEVIVMPTDRQPTAPPARRIPAPSAEAARSLEQLAAHSSDASFADVLRRLAARAKAPMR</sequence>
<name>A0A4Z0FBC5_9GAMM</name>
<dbReference type="Proteomes" id="UP000297890">
    <property type="component" value="Unassembled WGS sequence"/>
</dbReference>
<dbReference type="OrthoDB" id="5794521at2"/>
<evidence type="ECO:0000313" key="2">
    <source>
        <dbReference type="EMBL" id="TFZ83006.1"/>
    </source>
</evidence>
<reference evidence="2 3" key="1">
    <citation type="journal article" date="2019" name="ISME J.">
        <title>Candidatus Macondimonas diazotrophica, a novel gammaproteobacterial genus dominating crude-oil-contaminated coastal sediments.</title>
        <authorList>
            <person name="Karthikeyan S."/>
            <person name="Konstantinidis K."/>
        </authorList>
    </citation>
    <scope>NUCLEOTIDE SEQUENCE [LARGE SCALE GENOMIC DNA]</scope>
    <source>
        <strain evidence="2 3">KTK01</strain>
    </source>
</reference>
<comment type="caution">
    <text evidence="2">The sequence shown here is derived from an EMBL/GenBank/DDBJ whole genome shotgun (WGS) entry which is preliminary data.</text>
</comment>
<protein>
    <submittedName>
        <fullName evidence="2">DUF721 domain-containing protein</fullName>
    </submittedName>
</protein>
<feature type="compositionally biased region" description="Low complexity" evidence="1">
    <location>
        <begin position="110"/>
        <end position="128"/>
    </location>
</feature>
<gene>
    <name evidence="2" type="ORF">E4680_05010</name>
</gene>
<accession>A0A4Z0FBC5</accession>
<keyword evidence="3" id="KW-1185">Reference proteome</keyword>
<organism evidence="2 3">
    <name type="scientific">Candidatus Macondimonas diazotrophica</name>
    <dbReference type="NCBI Taxonomy" id="2305248"/>
    <lineage>
        <taxon>Bacteria</taxon>
        <taxon>Pseudomonadati</taxon>
        <taxon>Pseudomonadota</taxon>
        <taxon>Gammaproteobacteria</taxon>
        <taxon>Chromatiales</taxon>
        <taxon>Ectothiorhodospiraceae</taxon>
        <taxon>Candidatus Macondimonas</taxon>
    </lineage>
</organism>
<dbReference type="AlphaFoldDB" id="A0A4Z0FBC5"/>
<feature type="region of interest" description="Disordered" evidence="1">
    <location>
        <begin position="110"/>
        <end position="131"/>
    </location>
</feature>